<comment type="similarity">
    <text evidence="2">Belongs to the thiolase-like superfamily. FabH family.</text>
</comment>
<feature type="non-terminal residue" evidence="12">
    <location>
        <position position="1"/>
    </location>
</feature>
<dbReference type="PANTHER" id="PTHR34069:SF2">
    <property type="entry name" value="BETA-KETOACYL-[ACYL-CARRIER-PROTEIN] SYNTHASE III"/>
    <property type="match status" value="1"/>
</dbReference>
<reference evidence="12 13" key="1">
    <citation type="submission" date="2020-02" db="EMBL/GenBank/DDBJ databases">
        <title>Whole-genome analyses of novel actinobacteria.</title>
        <authorList>
            <person name="Sahin N."/>
            <person name="Tatar D."/>
        </authorList>
    </citation>
    <scope>NUCLEOTIDE SEQUENCE [LARGE SCALE GENOMIC DNA]</scope>
    <source>
        <strain evidence="12 13">SB3404</strain>
    </source>
</reference>
<protein>
    <submittedName>
        <fullName evidence="12">Beta-ketoacyl-ACP synthase III</fullName>
        <ecNumber evidence="12">2.3.1.180</ecNumber>
    </submittedName>
</protein>
<dbReference type="NCBIfam" id="NF006829">
    <property type="entry name" value="PRK09352.1"/>
    <property type="match status" value="1"/>
</dbReference>
<accession>A0A6G4WVQ7</accession>
<evidence type="ECO:0000256" key="6">
    <source>
        <dbReference type="ARBA" id="ARBA00022832"/>
    </source>
</evidence>
<dbReference type="GO" id="GO:0033818">
    <property type="term" value="F:beta-ketoacyl-acyl-carrier-protein synthase III activity"/>
    <property type="evidence" value="ECO:0007669"/>
    <property type="project" value="UniProtKB-EC"/>
</dbReference>
<dbReference type="EC" id="2.3.1.180" evidence="12"/>
<evidence type="ECO:0000256" key="1">
    <source>
        <dbReference type="ARBA" id="ARBA00005189"/>
    </source>
</evidence>
<dbReference type="InterPro" id="IPR013751">
    <property type="entry name" value="ACP_syn_III_N"/>
</dbReference>
<organism evidence="12 13">
    <name type="scientific">Streptomyces boncukensis</name>
    <dbReference type="NCBI Taxonomy" id="2711219"/>
    <lineage>
        <taxon>Bacteria</taxon>
        <taxon>Bacillati</taxon>
        <taxon>Actinomycetota</taxon>
        <taxon>Actinomycetes</taxon>
        <taxon>Kitasatosporales</taxon>
        <taxon>Streptomycetaceae</taxon>
        <taxon>Streptomyces</taxon>
    </lineage>
</organism>
<dbReference type="PANTHER" id="PTHR34069">
    <property type="entry name" value="3-OXOACYL-[ACYL-CARRIER-PROTEIN] SYNTHASE 3"/>
    <property type="match status" value="1"/>
</dbReference>
<keyword evidence="5 12" id="KW-0808">Transferase</keyword>
<name>A0A6G4WVQ7_9ACTN</name>
<dbReference type="Pfam" id="PF08545">
    <property type="entry name" value="ACP_syn_III"/>
    <property type="match status" value="1"/>
</dbReference>
<dbReference type="InterPro" id="IPR013747">
    <property type="entry name" value="ACP_syn_III_C"/>
</dbReference>
<keyword evidence="6" id="KW-0276">Fatty acid metabolism</keyword>
<evidence type="ECO:0000256" key="3">
    <source>
        <dbReference type="ARBA" id="ARBA00022490"/>
    </source>
</evidence>
<evidence type="ECO:0000256" key="9">
    <source>
        <dbReference type="ARBA" id="ARBA00023315"/>
    </source>
</evidence>
<dbReference type="Proteomes" id="UP000477722">
    <property type="component" value="Unassembled WGS sequence"/>
</dbReference>
<dbReference type="Pfam" id="PF08541">
    <property type="entry name" value="ACP_syn_III_C"/>
    <property type="match status" value="1"/>
</dbReference>
<dbReference type="GO" id="GO:0044550">
    <property type="term" value="P:secondary metabolite biosynthetic process"/>
    <property type="evidence" value="ECO:0007669"/>
    <property type="project" value="TreeGrafter"/>
</dbReference>
<dbReference type="GO" id="GO:0006633">
    <property type="term" value="P:fatty acid biosynthetic process"/>
    <property type="evidence" value="ECO:0007669"/>
    <property type="project" value="UniProtKB-KW"/>
</dbReference>
<dbReference type="InterPro" id="IPR004655">
    <property type="entry name" value="FabH"/>
</dbReference>
<evidence type="ECO:0000313" key="13">
    <source>
        <dbReference type="Proteomes" id="UP000477722"/>
    </source>
</evidence>
<comment type="caution">
    <text evidence="12">The sequence shown here is derived from an EMBL/GenBank/DDBJ whole genome shotgun (WGS) entry which is preliminary data.</text>
</comment>
<proteinExistence type="inferred from homology"/>
<evidence type="ECO:0000256" key="5">
    <source>
        <dbReference type="ARBA" id="ARBA00022679"/>
    </source>
</evidence>
<evidence type="ECO:0000259" key="10">
    <source>
        <dbReference type="Pfam" id="PF08541"/>
    </source>
</evidence>
<evidence type="ECO:0000259" key="11">
    <source>
        <dbReference type="Pfam" id="PF08545"/>
    </source>
</evidence>
<dbReference type="NCBIfam" id="TIGR00747">
    <property type="entry name" value="fabH"/>
    <property type="match status" value="1"/>
</dbReference>
<dbReference type="AlphaFoldDB" id="A0A6G4WVQ7"/>
<sequence>PHVMSLGVHRPTRLVTNEEVAHRTAVPADWIEKRSGIVSRRFCGPDESLESMAVSAGTLALTAAGISPAQVDCVILATSSYLTQTPPLAPRLAHLLGTTAAGAFDLKAACAGFSLALTAAADYIRAGSARLVLVIGAEQYSSITDHTDRSTAMLFADGAGAAVVGTGEGSGIGPVAWGSDCTAWEALTTPSWLEFVGQPQAPPPVIRMDGRALLRSILRHAPDVVGRALAGAGVGLADLAAFIPHQANGRIIDMLAEQLGLPGHVVIARDVTETGNTSAASIPLAIEWLLRDGSAKKGDLALLFGFGAGLTYAGQLIELPGAVRTNDSGGPS</sequence>
<dbReference type="GO" id="GO:0004315">
    <property type="term" value="F:3-oxoacyl-[acyl-carrier-protein] synthase activity"/>
    <property type="evidence" value="ECO:0007669"/>
    <property type="project" value="InterPro"/>
</dbReference>
<dbReference type="Gene3D" id="3.40.47.10">
    <property type="match status" value="2"/>
</dbReference>
<keyword evidence="3" id="KW-0963">Cytoplasm</keyword>
<dbReference type="CDD" id="cd00830">
    <property type="entry name" value="KAS_III"/>
    <property type="match status" value="1"/>
</dbReference>
<keyword evidence="4" id="KW-0444">Lipid biosynthesis</keyword>
<dbReference type="SUPFAM" id="SSF53901">
    <property type="entry name" value="Thiolase-like"/>
    <property type="match status" value="1"/>
</dbReference>
<keyword evidence="8" id="KW-0275">Fatty acid biosynthesis</keyword>
<feature type="domain" description="Beta-ketoacyl-[acyl-carrier-protein] synthase III C-terminal" evidence="10">
    <location>
        <begin position="229"/>
        <end position="318"/>
    </location>
</feature>
<dbReference type="InterPro" id="IPR016039">
    <property type="entry name" value="Thiolase-like"/>
</dbReference>
<evidence type="ECO:0000256" key="7">
    <source>
        <dbReference type="ARBA" id="ARBA00023098"/>
    </source>
</evidence>
<keyword evidence="13" id="KW-1185">Reference proteome</keyword>
<evidence type="ECO:0000256" key="4">
    <source>
        <dbReference type="ARBA" id="ARBA00022516"/>
    </source>
</evidence>
<dbReference type="RefSeq" id="WP_165299007.1">
    <property type="nucleotide sequence ID" value="NZ_JAAKZZ010000108.1"/>
</dbReference>
<gene>
    <name evidence="12" type="primary">fabH</name>
    <name evidence="12" type="ORF">G5C65_13315</name>
</gene>
<dbReference type="EMBL" id="JAAKZZ010000108">
    <property type="protein sequence ID" value="NGO69315.1"/>
    <property type="molecule type" value="Genomic_DNA"/>
</dbReference>
<keyword evidence="9 12" id="KW-0012">Acyltransferase</keyword>
<feature type="domain" description="Beta-ketoacyl-[acyl-carrier-protein] synthase III N-terminal" evidence="11">
    <location>
        <begin position="104"/>
        <end position="180"/>
    </location>
</feature>
<keyword evidence="7" id="KW-0443">Lipid metabolism</keyword>
<evidence type="ECO:0000256" key="2">
    <source>
        <dbReference type="ARBA" id="ARBA00008642"/>
    </source>
</evidence>
<comment type="pathway">
    <text evidence="1">Lipid metabolism.</text>
</comment>
<evidence type="ECO:0000313" key="12">
    <source>
        <dbReference type="EMBL" id="NGO69315.1"/>
    </source>
</evidence>
<evidence type="ECO:0000256" key="8">
    <source>
        <dbReference type="ARBA" id="ARBA00023160"/>
    </source>
</evidence>